<sequence length="339" mass="39563">MNQSSVNLLDLPNEILFNILKKLENTDVLYSLFDINNEQLDNIVQEETFSNTLNFALTVHNTTIIDSVLDRFCNYILPQIHYNVKCLIVAPASIKRFLIATHYPSLTELKLLDFQCNSSLRYFTDDSPFRHIFKQQITKLDLINEDWKRAIESLIDYTKRVYGPILICFENLEHLNDIQTSIRAYPDLGVRYLSSSAFSSLTLTYLCINMGTLTDCLCLLDGRLKQLTIFIVRIYYMDINSSINQNMDDLPHLKCFSLIHYGLIKEYDNNIVRLLRRMFTENNSNDLVHYLSDNDVKRNYRNIGHQEVLDMFGFGSVQHRFSDSGASSVRFRFTVRDRP</sequence>
<dbReference type="PROSITE" id="PS50181">
    <property type="entry name" value="FBOX"/>
    <property type="match status" value="1"/>
</dbReference>
<comment type="caution">
    <text evidence="2">The sequence shown here is derived from an EMBL/GenBank/DDBJ whole genome shotgun (WGS) entry which is preliminary data.</text>
</comment>
<evidence type="ECO:0000313" key="3">
    <source>
        <dbReference type="Proteomes" id="UP000663836"/>
    </source>
</evidence>
<organism evidence="2 3">
    <name type="scientific">Rotaria sordida</name>
    <dbReference type="NCBI Taxonomy" id="392033"/>
    <lineage>
        <taxon>Eukaryota</taxon>
        <taxon>Metazoa</taxon>
        <taxon>Spiralia</taxon>
        <taxon>Gnathifera</taxon>
        <taxon>Rotifera</taxon>
        <taxon>Eurotatoria</taxon>
        <taxon>Bdelloidea</taxon>
        <taxon>Philodinida</taxon>
        <taxon>Philodinidae</taxon>
        <taxon>Rotaria</taxon>
    </lineage>
</organism>
<dbReference type="AlphaFoldDB" id="A0A819QAI7"/>
<evidence type="ECO:0000313" key="2">
    <source>
        <dbReference type="EMBL" id="CAF4028350.1"/>
    </source>
</evidence>
<proteinExistence type="predicted"/>
<dbReference type="InterPro" id="IPR001810">
    <property type="entry name" value="F-box_dom"/>
</dbReference>
<reference evidence="2" key="1">
    <citation type="submission" date="2021-02" db="EMBL/GenBank/DDBJ databases">
        <authorList>
            <person name="Nowell W R."/>
        </authorList>
    </citation>
    <scope>NUCLEOTIDE SEQUENCE</scope>
</reference>
<gene>
    <name evidence="2" type="ORF">JBS370_LOCUS27819</name>
</gene>
<dbReference type="EMBL" id="CAJOBD010005358">
    <property type="protein sequence ID" value="CAF4028350.1"/>
    <property type="molecule type" value="Genomic_DNA"/>
</dbReference>
<protein>
    <recommendedName>
        <fullName evidence="1">F-box domain-containing protein</fullName>
    </recommendedName>
</protein>
<evidence type="ECO:0000259" key="1">
    <source>
        <dbReference type="PROSITE" id="PS50181"/>
    </source>
</evidence>
<feature type="domain" description="F-box" evidence="1">
    <location>
        <begin position="5"/>
        <end position="53"/>
    </location>
</feature>
<name>A0A819QAI7_9BILA</name>
<dbReference type="Proteomes" id="UP000663836">
    <property type="component" value="Unassembled WGS sequence"/>
</dbReference>
<accession>A0A819QAI7</accession>